<proteinExistence type="predicted"/>
<feature type="compositionally biased region" description="Low complexity" evidence="1">
    <location>
        <begin position="57"/>
        <end position="71"/>
    </location>
</feature>
<evidence type="ECO:0000313" key="2">
    <source>
        <dbReference type="EMBL" id="WXB00715.1"/>
    </source>
</evidence>
<keyword evidence="3" id="KW-1185">Reference proteome</keyword>
<dbReference type="EMBL" id="CP089983">
    <property type="protein sequence ID" value="WXB00715.1"/>
    <property type="molecule type" value="Genomic_DNA"/>
</dbReference>
<evidence type="ECO:0000313" key="3">
    <source>
        <dbReference type="Proteomes" id="UP001374803"/>
    </source>
</evidence>
<protein>
    <submittedName>
        <fullName evidence="2">Uncharacterized protein</fullName>
    </submittedName>
</protein>
<dbReference type="Proteomes" id="UP001374803">
    <property type="component" value="Chromosome"/>
</dbReference>
<feature type="region of interest" description="Disordered" evidence="1">
    <location>
        <begin position="55"/>
        <end position="151"/>
    </location>
</feature>
<accession>A0ABZ2KRP6</accession>
<name>A0ABZ2KRP6_9BACT</name>
<reference evidence="2" key="1">
    <citation type="submission" date="2021-12" db="EMBL/GenBank/DDBJ databases">
        <title>Discovery of the Pendulisporaceae a myxobacterial family with distinct sporulation behavior and unique specialized metabolism.</title>
        <authorList>
            <person name="Garcia R."/>
            <person name="Popoff A."/>
            <person name="Bader C.D."/>
            <person name="Loehr J."/>
            <person name="Walesch S."/>
            <person name="Walt C."/>
            <person name="Boldt J."/>
            <person name="Bunk B."/>
            <person name="Haeckl F.J.F.P.J."/>
            <person name="Gunesch A.P."/>
            <person name="Birkelbach J."/>
            <person name="Nuebel U."/>
            <person name="Pietschmann T."/>
            <person name="Bach T."/>
            <person name="Mueller R."/>
        </authorList>
    </citation>
    <scope>NUCLEOTIDE SEQUENCE</scope>
    <source>
        <strain evidence="2">MSr11367</strain>
    </source>
</reference>
<sequence>MHEQPSRRTLASLAAACGVHAMFLAVTWKHAAVRLPPEAAATPDVVEEWEIEPPPAEVEAPAPHSAEPATPLARAHDSGRPSAAPSEAPAPAPASSGSAAPAPGEGWSLPPTGGKPIDLGLGTARGPAVFAPGPMASAEPPADERPSRTGGLTEALDAADAARGFGRGGPVKLAVEAAARTTDAPTTGKASFDIAVNADGSMHVVLLSANTDFEGWNGIVQAIHSHLARKRVRIPPGAKGLHVVVEVEAKEQFPDGTSPKDLGGKVGMTPAGPVAGYRGKVCSAAISLAGIGGGCSPENAGVRAARMVSSRIVKETRL</sequence>
<dbReference type="RefSeq" id="WP_394830316.1">
    <property type="nucleotide sequence ID" value="NZ_CP089983.1"/>
</dbReference>
<gene>
    <name evidence="2" type="ORF">LVJ94_27790</name>
</gene>
<feature type="compositionally biased region" description="Low complexity" evidence="1">
    <location>
        <begin position="81"/>
        <end position="106"/>
    </location>
</feature>
<evidence type="ECO:0000256" key="1">
    <source>
        <dbReference type="SAM" id="MobiDB-lite"/>
    </source>
</evidence>
<organism evidence="2 3">
    <name type="scientific">Pendulispora rubella</name>
    <dbReference type="NCBI Taxonomy" id="2741070"/>
    <lineage>
        <taxon>Bacteria</taxon>
        <taxon>Pseudomonadati</taxon>
        <taxon>Myxococcota</taxon>
        <taxon>Myxococcia</taxon>
        <taxon>Myxococcales</taxon>
        <taxon>Sorangiineae</taxon>
        <taxon>Pendulisporaceae</taxon>
        <taxon>Pendulispora</taxon>
    </lineage>
</organism>